<evidence type="ECO:0000313" key="2">
    <source>
        <dbReference type="Proteomes" id="UP000823521"/>
    </source>
</evidence>
<keyword evidence="2" id="KW-1185">Reference proteome</keyword>
<organism evidence="1 2">
    <name type="scientific">Micromonospora echinofusca</name>
    <dbReference type="NCBI Taxonomy" id="47858"/>
    <lineage>
        <taxon>Bacteria</taxon>
        <taxon>Bacillati</taxon>
        <taxon>Actinomycetota</taxon>
        <taxon>Actinomycetes</taxon>
        <taxon>Micromonosporales</taxon>
        <taxon>Micromonosporaceae</taxon>
        <taxon>Micromonospora</taxon>
    </lineage>
</organism>
<comment type="caution">
    <text evidence="1">The sequence shown here is derived from an EMBL/GenBank/DDBJ whole genome shotgun (WGS) entry which is preliminary data.</text>
</comment>
<dbReference type="EMBL" id="WVUH01000334">
    <property type="protein sequence ID" value="MBO4209674.1"/>
    <property type="molecule type" value="Genomic_DNA"/>
</dbReference>
<name>A0ABS3VZ84_MICEH</name>
<accession>A0ABS3VZ84</accession>
<gene>
    <name evidence="1" type="ORF">GSF22_27325</name>
</gene>
<sequence length="163" mass="18890">MGGLWWWIHARSVREVRETFAEVEVVVAPDSLAQAEDWRLAEVDIDAPVMPAGLDELRVQRDRQRALPGFGALADREIVYLRQEWDDDDPATYLLEIGADGRRVRQVERTGNGTATRTDTGDWLFNPPVVDLFDPLLADREIDRGEFERWWSTARWEDDHRES</sequence>
<evidence type="ECO:0000313" key="1">
    <source>
        <dbReference type="EMBL" id="MBO4209674.1"/>
    </source>
</evidence>
<protein>
    <submittedName>
        <fullName evidence="1">Uncharacterized protein</fullName>
    </submittedName>
</protein>
<dbReference type="Proteomes" id="UP000823521">
    <property type="component" value="Unassembled WGS sequence"/>
</dbReference>
<proteinExistence type="predicted"/>
<reference evidence="1 2" key="1">
    <citation type="submission" date="2019-12" db="EMBL/GenBank/DDBJ databases">
        <title>Whole genome sequencing of endophytic Actinobacterium Micromonospora sp. MPMI6T.</title>
        <authorList>
            <person name="Evv R."/>
            <person name="Podile A.R."/>
        </authorList>
    </citation>
    <scope>NUCLEOTIDE SEQUENCE [LARGE SCALE GENOMIC DNA]</scope>
    <source>
        <strain evidence="1 2">MPMI6</strain>
    </source>
</reference>